<name>A0ABW3DJW0_9ACTN</name>
<dbReference type="PANTHER" id="PTHR43236">
    <property type="entry name" value="ANTITOXIN HIGA1"/>
    <property type="match status" value="1"/>
</dbReference>
<accession>A0ABW3DJW0</accession>
<comment type="caution">
    <text evidence="2">The sequence shown here is derived from an EMBL/GenBank/DDBJ whole genome shotgun (WGS) entry which is preliminary data.</text>
</comment>
<feature type="domain" description="IrrE N-terminal-like" evidence="1">
    <location>
        <begin position="35"/>
        <end position="169"/>
    </location>
</feature>
<proteinExistence type="predicted"/>
<dbReference type="EMBL" id="JBHTHX010000001">
    <property type="protein sequence ID" value="MFD0882967.1"/>
    <property type="molecule type" value="Genomic_DNA"/>
</dbReference>
<gene>
    <name evidence="2" type="ORF">ACFQ08_00075</name>
</gene>
<reference evidence="3" key="1">
    <citation type="journal article" date="2019" name="Int. J. Syst. Evol. Microbiol.">
        <title>The Global Catalogue of Microorganisms (GCM) 10K type strain sequencing project: providing services to taxonomists for standard genome sequencing and annotation.</title>
        <authorList>
            <consortium name="The Broad Institute Genomics Platform"/>
            <consortium name="The Broad Institute Genome Sequencing Center for Infectious Disease"/>
            <person name="Wu L."/>
            <person name="Ma J."/>
        </authorList>
    </citation>
    <scope>NUCLEOTIDE SEQUENCE [LARGE SCALE GENOMIC DNA]</scope>
    <source>
        <strain evidence="3">CCUG 62974</strain>
    </source>
</reference>
<evidence type="ECO:0000313" key="2">
    <source>
        <dbReference type="EMBL" id="MFD0882967.1"/>
    </source>
</evidence>
<evidence type="ECO:0000259" key="1">
    <source>
        <dbReference type="Pfam" id="PF06114"/>
    </source>
</evidence>
<sequence>MPQSRREQITLQASELLKTHGVESLPIPVEQIATASGIQIVRSAAEWSESGFLLREPKRTIIGINSRNAPKRQRFTIAHELGHWTLHEGRPLIVDQSVMINKRDNISSQATSREEIEANQFAAELLMPRWFFPESINTHMKSGIGSRDELIAALAREFDVSNDAMGWRLTNLGILSS</sequence>
<keyword evidence="3" id="KW-1185">Reference proteome</keyword>
<evidence type="ECO:0000313" key="3">
    <source>
        <dbReference type="Proteomes" id="UP001597024"/>
    </source>
</evidence>
<dbReference type="InterPro" id="IPR052345">
    <property type="entry name" value="Rad_response_metalloprotease"/>
</dbReference>
<dbReference type="Proteomes" id="UP001597024">
    <property type="component" value="Unassembled WGS sequence"/>
</dbReference>
<dbReference type="Pfam" id="PF06114">
    <property type="entry name" value="Peptidase_M78"/>
    <property type="match status" value="1"/>
</dbReference>
<dbReference type="InterPro" id="IPR010359">
    <property type="entry name" value="IrrE_HExxH"/>
</dbReference>
<dbReference type="PANTHER" id="PTHR43236:SF1">
    <property type="entry name" value="BLL7220 PROTEIN"/>
    <property type="match status" value="1"/>
</dbReference>
<dbReference type="Gene3D" id="1.10.10.2910">
    <property type="match status" value="1"/>
</dbReference>
<organism evidence="2 3">
    <name type="scientific">Streptosporangium algeriense</name>
    <dbReference type="NCBI Taxonomy" id="1682748"/>
    <lineage>
        <taxon>Bacteria</taxon>
        <taxon>Bacillati</taxon>
        <taxon>Actinomycetota</taxon>
        <taxon>Actinomycetes</taxon>
        <taxon>Streptosporangiales</taxon>
        <taxon>Streptosporangiaceae</taxon>
        <taxon>Streptosporangium</taxon>
    </lineage>
</organism>
<protein>
    <submittedName>
        <fullName evidence="2">ImmA/IrrE family metallo-endopeptidase</fullName>
    </submittedName>
</protein>